<evidence type="ECO:0000313" key="3">
    <source>
        <dbReference type="Proteomes" id="UP000039865"/>
    </source>
</evidence>
<protein>
    <submittedName>
        <fullName evidence="2">Uncharacterized protein</fullName>
    </submittedName>
</protein>
<dbReference type="Proteomes" id="UP000039865">
    <property type="component" value="Unassembled WGS sequence"/>
</dbReference>
<dbReference type="AlphaFoldDB" id="A0A078AB97"/>
<proteinExistence type="predicted"/>
<dbReference type="InParanoid" id="A0A078AB97"/>
<accession>A0A078AB97</accession>
<sequence>MNSKSRYLPLHTSPTQENNSEQRKQREITQTIAVKGYNKQVYQFDHWQTLSEYRNTISLCIETLAKK</sequence>
<keyword evidence="3" id="KW-1185">Reference proteome</keyword>
<reference evidence="2 3" key="1">
    <citation type="submission" date="2014-06" db="EMBL/GenBank/DDBJ databases">
        <authorList>
            <person name="Swart Estienne"/>
        </authorList>
    </citation>
    <scope>NUCLEOTIDE SEQUENCE [LARGE SCALE GENOMIC DNA]</scope>
    <source>
        <strain evidence="2 3">130c</strain>
    </source>
</reference>
<evidence type="ECO:0000313" key="2">
    <source>
        <dbReference type="EMBL" id="CDW78058.1"/>
    </source>
</evidence>
<evidence type="ECO:0000256" key="1">
    <source>
        <dbReference type="SAM" id="MobiDB-lite"/>
    </source>
</evidence>
<name>A0A078AB97_STYLE</name>
<gene>
    <name evidence="2" type="primary">Contig1587.g1732</name>
    <name evidence="2" type="ORF">STYLEM_7028</name>
</gene>
<organism evidence="2 3">
    <name type="scientific">Stylonychia lemnae</name>
    <name type="common">Ciliate</name>
    <dbReference type="NCBI Taxonomy" id="5949"/>
    <lineage>
        <taxon>Eukaryota</taxon>
        <taxon>Sar</taxon>
        <taxon>Alveolata</taxon>
        <taxon>Ciliophora</taxon>
        <taxon>Intramacronucleata</taxon>
        <taxon>Spirotrichea</taxon>
        <taxon>Stichotrichia</taxon>
        <taxon>Sporadotrichida</taxon>
        <taxon>Oxytrichidae</taxon>
        <taxon>Stylonychinae</taxon>
        <taxon>Stylonychia</taxon>
    </lineage>
</organism>
<feature type="region of interest" description="Disordered" evidence="1">
    <location>
        <begin position="1"/>
        <end position="25"/>
    </location>
</feature>
<dbReference type="EMBL" id="CCKQ01006741">
    <property type="protein sequence ID" value="CDW78058.1"/>
    <property type="molecule type" value="Genomic_DNA"/>
</dbReference>